<proteinExistence type="predicted"/>
<protein>
    <recommendedName>
        <fullName evidence="1">Integrase zinc-binding domain-containing protein</fullName>
    </recommendedName>
</protein>
<dbReference type="EMBL" id="GALX01008267">
    <property type="protein sequence ID" value="JAB60199.1"/>
    <property type="molecule type" value="Transcribed_RNA"/>
</dbReference>
<dbReference type="PANTHER" id="PTHR47331">
    <property type="entry name" value="PHD-TYPE DOMAIN-CONTAINING PROTEIN"/>
    <property type="match status" value="1"/>
</dbReference>
<sequence>ATRLIIHLIQNISFAEDIQNLKDKKNLNRQSKLVNLHPFLDDFGQIRVGGRINNANVSVDQRHPIILPSDHFVTQLIVEEEHHRLLHGGHEQVLASLRLKYWPLTRRRLVKKITRKCLKCFRLNPTKTQHIMGNLPCDRVRQSARPFVSVGIDYA</sequence>
<dbReference type="Gene3D" id="1.10.340.70">
    <property type="match status" value="1"/>
</dbReference>
<evidence type="ECO:0000259" key="1">
    <source>
        <dbReference type="Pfam" id="PF17921"/>
    </source>
</evidence>
<dbReference type="Pfam" id="PF17921">
    <property type="entry name" value="Integrase_H2C2"/>
    <property type="match status" value="1"/>
</dbReference>
<name>V5G864_ANOGL</name>
<accession>V5G864</accession>
<reference evidence="2" key="1">
    <citation type="submission" date="2013-07" db="EMBL/GenBank/DDBJ databases">
        <title>Midgut Transcriptome Profiling of Anoplphora glabripennis, a Lignocellulose Degrading, Wood-Boring Cerambycid.</title>
        <authorList>
            <person name="Scully E.D."/>
            <person name="Hoover K."/>
            <person name="Carlson J.E."/>
            <person name="Tien M."/>
            <person name="Geib S.M."/>
        </authorList>
    </citation>
    <scope>NUCLEOTIDE SEQUENCE</scope>
</reference>
<feature type="non-terminal residue" evidence="2">
    <location>
        <position position="155"/>
    </location>
</feature>
<dbReference type="InterPro" id="IPR041588">
    <property type="entry name" value="Integrase_H2C2"/>
</dbReference>
<organism evidence="2">
    <name type="scientific">Anoplophora glabripennis</name>
    <name type="common">Asian longhorn beetle</name>
    <name type="synonym">Anoplophora nobilis</name>
    <dbReference type="NCBI Taxonomy" id="217634"/>
    <lineage>
        <taxon>Eukaryota</taxon>
        <taxon>Metazoa</taxon>
        <taxon>Ecdysozoa</taxon>
        <taxon>Arthropoda</taxon>
        <taxon>Hexapoda</taxon>
        <taxon>Insecta</taxon>
        <taxon>Pterygota</taxon>
        <taxon>Neoptera</taxon>
        <taxon>Endopterygota</taxon>
        <taxon>Coleoptera</taxon>
        <taxon>Polyphaga</taxon>
        <taxon>Cucujiformia</taxon>
        <taxon>Chrysomeloidea</taxon>
        <taxon>Cerambycidae</taxon>
        <taxon>Lamiinae</taxon>
        <taxon>Lamiini</taxon>
        <taxon>Anoplophora</taxon>
    </lineage>
</organism>
<evidence type="ECO:0000313" key="2">
    <source>
        <dbReference type="EMBL" id="JAB60199.1"/>
    </source>
</evidence>
<dbReference type="PANTHER" id="PTHR47331:SF6">
    <property type="entry name" value="DOUBLECORTIN DOMAIN-CONTAINING PROTEIN"/>
    <property type="match status" value="1"/>
</dbReference>
<feature type="non-terminal residue" evidence="2">
    <location>
        <position position="1"/>
    </location>
</feature>
<dbReference type="AlphaFoldDB" id="V5G864"/>
<feature type="domain" description="Integrase zinc-binding" evidence="1">
    <location>
        <begin position="74"/>
        <end position="125"/>
    </location>
</feature>